<dbReference type="InterPro" id="IPR029016">
    <property type="entry name" value="GAF-like_dom_sf"/>
</dbReference>
<organism evidence="2 3">
    <name type="scientific">Crenobacter intestini</name>
    <dbReference type="NCBI Taxonomy" id="2563443"/>
    <lineage>
        <taxon>Bacteria</taxon>
        <taxon>Pseudomonadati</taxon>
        <taxon>Pseudomonadota</taxon>
        <taxon>Betaproteobacteria</taxon>
        <taxon>Neisseriales</taxon>
        <taxon>Neisseriaceae</taxon>
        <taxon>Crenobacter</taxon>
    </lineage>
</organism>
<reference evidence="2 3" key="1">
    <citation type="submission" date="2019-04" db="EMBL/GenBank/DDBJ databases">
        <title>Crenobacter sp. nov.</title>
        <authorList>
            <person name="Shi S."/>
        </authorList>
    </citation>
    <scope>NUCLEOTIDE SEQUENCE [LARGE SCALE GENOMIC DNA]</scope>
    <source>
        <strain evidence="2 3">GY 70310</strain>
    </source>
</reference>
<sequence>MQLEQWLAGLVPRRLPVLPSSRRALGRLLVEGDALSFEALANLTLSDPLMLFDLMRLCGSVSRLEASGKLPAVEQMLMLLGVDTVRSRFAALDTLSVSPGQLDADVAEEVRAMLGRGRIAAQIVKGWLALAGEPRVEDCFIAAELYNLPACVYLLDCNTLTGKPPLQAAADAFGTDYPLLLSAFVRTLGLPAALGALLGPGSPNRQRGLLKLAVATAEGVDQGVWRAPWLAGVEAAASLCGASLDDALEVVQRAVLQVARSGTAPEYGFAARRLLALEGSVPLPLPRVHAAAAIDKARPDAAIREALRHLANDLGFSRVLYYRVDPAAACLRLRFQVGVREGEPLARLAPELGEGCLLSTLMSRAQCLFTPAHALEQLASRYGDALLTALGPGDKVFLSLWAQGVPLGLFVADNGAGGRAIDPATFNQFKALAAGLPGRTPA</sequence>
<dbReference type="OrthoDB" id="8594276at2"/>
<dbReference type="SUPFAM" id="SSF55781">
    <property type="entry name" value="GAF domain-like"/>
    <property type="match status" value="1"/>
</dbReference>
<dbReference type="InterPro" id="IPR013976">
    <property type="entry name" value="HDOD"/>
</dbReference>
<dbReference type="Gene3D" id="3.30.450.40">
    <property type="match status" value="1"/>
</dbReference>
<dbReference type="AlphaFoldDB" id="A0A4T0UWF3"/>
<dbReference type="EMBL" id="STGJ01000008">
    <property type="protein sequence ID" value="TIC83106.1"/>
    <property type="molecule type" value="Genomic_DNA"/>
</dbReference>
<dbReference type="GO" id="GO:0016301">
    <property type="term" value="F:kinase activity"/>
    <property type="evidence" value="ECO:0007669"/>
    <property type="project" value="UniProtKB-KW"/>
</dbReference>
<dbReference type="SUPFAM" id="SSF109604">
    <property type="entry name" value="HD-domain/PDEase-like"/>
    <property type="match status" value="1"/>
</dbReference>
<evidence type="ECO:0000313" key="3">
    <source>
        <dbReference type="Proteomes" id="UP000308891"/>
    </source>
</evidence>
<accession>A0A4T0UWF3</accession>
<dbReference type="Proteomes" id="UP000308891">
    <property type="component" value="Unassembled WGS sequence"/>
</dbReference>
<keyword evidence="2" id="KW-0808">Transferase</keyword>
<evidence type="ECO:0000313" key="2">
    <source>
        <dbReference type="EMBL" id="TIC83106.1"/>
    </source>
</evidence>
<name>A0A4T0UWF3_9NEIS</name>
<proteinExistence type="predicted"/>
<gene>
    <name evidence="2" type="ORF">E5K04_08410</name>
</gene>
<keyword evidence="2" id="KW-0418">Kinase</keyword>
<dbReference type="PROSITE" id="PS51833">
    <property type="entry name" value="HDOD"/>
    <property type="match status" value="1"/>
</dbReference>
<keyword evidence="3" id="KW-1185">Reference proteome</keyword>
<dbReference type="Gene3D" id="1.10.3210.10">
    <property type="entry name" value="Hypothetical protein af1432"/>
    <property type="match status" value="1"/>
</dbReference>
<evidence type="ECO:0000259" key="1">
    <source>
        <dbReference type="PROSITE" id="PS51833"/>
    </source>
</evidence>
<feature type="domain" description="HDOD" evidence="1">
    <location>
        <begin position="15"/>
        <end position="204"/>
    </location>
</feature>
<dbReference type="RefSeq" id="WP_136552956.1">
    <property type="nucleotide sequence ID" value="NZ_STGJ01000008.1"/>
</dbReference>
<comment type="caution">
    <text evidence="2">The sequence shown here is derived from an EMBL/GenBank/DDBJ whole genome shotgun (WGS) entry which is preliminary data.</text>
</comment>
<protein>
    <submittedName>
        <fullName evidence="2">Histidine kinase</fullName>
    </submittedName>
</protein>